<keyword evidence="2" id="KW-1185">Reference proteome</keyword>
<proteinExistence type="predicted"/>
<sequence>MPPVSYTDGYLKLLGDWIKGSASDTYGRAERLTPR</sequence>
<organism evidence="1 2">
    <name type="scientific">Sphingopyxis italica</name>
    <dbReference type="NCBI Taxonomy" id="1129133"/>
    <lineage>
        <taxon>Bacteria</taxon>
        <taxon>Pseudomonadati</taxon>
        <taxon>Pseudomonadota</taxon>
        <taxon>Alphaproteobacteria</taxon>
        <taxon>Sphingomonadales</taxon>
        <taxon>Sphingomonadaceae</taxon>
        <taxon>Sphingopyxis</taxon>
    </lineage>
</organism>
<gene>
    <name evidence="1" type="ORF">GGR90_002571</name>
</gene>
<reference evidence="1 2" key="1">
    <citation type="submission" date="2020-03" db="EMBL/GenBank/DDBJ databases">
        <title>Genomic Encyclopedia of Type Strains, Phase IV (KMG-IV): sequencing the most valuable type-strain genomes for metagenomic binning, comparative biology and taxonomic classification.</title>
        <authorList>
            <person name="Goeker M."/>
        </authorList>
    </citation>
    <scope>NUCLEOTIDE SEQUENCE [LARGE SCALE GENOMIC DNA]</scope>
    <source>
        <strain evidence="1 2">DSM 25229</strain>
    </source>
</reference>
<dbReference type="EMBL" id="JAATIT010000003">
    <property type="protein sequence ID" value="NJB90377.1"/>
    <property type="molecule type" value="Genomic_DNA"/>
</dbReference>
<dbReference type="AlphaFoldDB" id="A0A7X6BA16"/>
<evidence type="ECO:0000313" key="2">
    <source>
        <dbReference type="Proteomes" id="UP000535078"/>
    </source>
</evidence>
<accession>A0A7X6BA16</accession>
<name>A0A7X6BA16_9SPHN</name>
<protein>
    <submittedName>
        <fullName evidence="1">Uncharacterized protein</fullName>
    </submittedName>
</protein>
<comment type="caution">
    <text evidence="1">The sequence shown here is derived from an EMBL/GenBank/DDBJ whole genome shotgun (WGS) entry which is preliminary data.</text>
</comment>
<dbReference type="Proteomes" id="UP000535078">
    <property type="component" value="Unassembled WGS sequence"/>
</dbReference>
<evidence type="ECO:0000313" key="1">
    <source>
        <dbReference type="EMBL" id="NJB90377.1"/>
    </source>
</evidence>